<sequence>MGQVVLIGAVVAALVGLGMHFLAAPAGGNTTTITATNNVIMTIGAGETSLSPEQFKSVVEAAVSSRKELASATALVLKPARLDPEASSVSDYPL</sequence>
<dbReference type="AlphaFoldDB" id="Q5P8A9"/>
<proteinExistence type="predicted"/>
<gene>
    <name evidence="1" type="ORF">ebA631</name>
</gene>
<dbReference type="Proteomes" id="UP000006552">
    <property type="component" value="Chromosome"/>
</dbReference>
<evidence type="ECO:0000313" key="1">
    <source>
        <dbReference type="EMBL" id="CAI06450.1"/>
    </source>
</evidence>
<name>Q5P8A9_AROAE</name>
<protein>
    <submittedName>
        <fullName evidence="1">Uncharacterized protein</fullName>
    </submittedName>
</protein>
<reference evidence="1 2" key="1">
    <citation type="journal article" date="2005" name="Arch. Microbiol.">
        <title>The genome sequence of an anaerobic aromatic-degrading denitrifying bacterium, strain EbN1.</title>
        <authorList>
            <person name="Rabus R."/>
            <person name="Kube M."/>
            <person name="Heider J."/>
            <person name="Beck A."/>
            <person name="Heitmann K."/>
            <person name="Widdel F."/>
            <person name="Reinhardt R."/>
        </authorList>
    </citation>
    <scope>NUCLEOTIDE SEQUENCE [LARGE SCALE GENOMIC DNA]</scope>
    <source>
        <strain evidence="1 2">EbN1</strain>
    </source>
</reference>
<dbReference type="KEGG" id="eba:ebA631"/>
<dbReference type="STRING" id="76114.ebA631"/>
<accession>Q5P8A9</accession>
<evidence type="ECO:0000313" key="2">
    <source>
        <dbReference type="Proteomes" id="UP000006552"/>
    </source>
</evidence>
<keyword evidence="2" id="KW-1185">Reference proteome</keyword>
<organism evidence="1 2">
    <name type="scientific">Aromatoleum aromaticum (strain DSM 19018 / LMG 30748 / EbN1)</name>
    <name type="common">Azoarcus sp. (strain EbN1)</name>
    <dbReference type="NCBI Taxonomy" id="76114"/>
    <lineage>
        <taxon>Bacteria</taxon>
        <taxon>Pseudomonadati</taxon>
        <taxon>Pseudomonadota</taxon>
        <taxon>Betaproteobacteria</taxon>
        <taxon>Rhodocyclales</taxon>
        <taxon>Rhodocyclaceae</taxon>
        <taxon>Aromatoleum</taxon>
    </lineage>
</organism>
<dbReference type="HOGENOM" id="CLU_2380000_0_0_4"/>
<dbReference type="EMBL" id="CR555306">
    <property type="protein sequence ID" value="CAI06450.1"/>
    <property type="molecule type" value="Genomic_DNA"/>
</dbReference>